<dbReference type="Pfam" id="PF13412">
    <property type="entry name" value="HTH_24"/>
    <property type="match status" value="1"/>
</dbReference>
<dbReference type="Gene3D" id="1.10.10.10">
    <property type="entry name" value="Winged helix-like DNA-binding domain superfamily/Winged helix DNA-binding domain"/>
    <property type="match status" value="1"/>
</dbReference>
<dbReference type="InterPro" id="IPR036390">
    <property type="entry name" value="WH_DNA-bd_sf"/>
</dbReference>
<dbReference type="EMBL" id="BBZA01000004">
    <property type="protein sequence ID" value="GAP61678.1"/>
    <property type="molecule type" value="Genomic_DNA"/>
</dbReference>
<organism evidence="1 3">
    <name type="scientific">Ardenticatena maritima</name>
    <dbReference type="NCBI Taxonomy" id="872965"/>
    <lineage>
        <taxon>Bacteria</taxon>
        <taxon>Bacillati</taxon>
        <taxon>Chloroflexota</taxon>
        <taxon>Ardenticatenia</taxon>
        <taxon>Ardenticatenales</taxon>
        <taxon>Ardenticatenaceae</taxon>
        <taxon>Ardenticatena</taxon>
    </lineage>
</organism>
<dbReference type="GO" id="GO:0043565">
    <property type="term" value="F:sequence-specific DNA binding"/>
    <property type="evidence" value="ECO:0007669"/>
    <property type="project" value="InterPro"/>
</dbReference>
<gene>
    <name evidence="1" type="ORF">ARMA_0101</name>
    <name evidence="2" type="ORF">SE16_08305</name>
</gene>
<accession>A0A0M9UBC0</accession>
<dbReference type="CDD" id="cd00090">
    <property type="entry name" value="HTH_ARSR"/>
    <property type="match status" value="1"/>
</dbReference>
<dbReference type="Proteomes" id="UP000050502">
    <property type="component" value="Unassembled WGS sequence"/>
</dbReference>
<dbReference type="EMBL" id="LGKN01000005">
    <property type="protein sequence ID" value="KPL87619.1"/>
    <property type="molecule type" value="Genomic_DNA"/>
</dbReference>
<dbReference type="InParanoid" id="A0A0M9UBC0"/>
<evidence type="ECO:0000313" key="1">
    <source>
        <dbReference type="EMBL" id="GAP61678.1"/>
    </source>
</evidence>
<proteinExistence type="predicted"/>
<evidence type="ECO:0000313" key="3">
    <source>
        <dbReference type="Proteomes" id="UP000037784"/>
    </source>
</evidence>
<reference evidence="3" key="3">
    <citation type="submission" date="2015-08" db="EMBL/GenBank/DDBJ databases">
        <title>Draft Genome Sequence of a Heterotrophic Facultative Anaerobic Bacterium Ardenticatena maritima Strain 110S.</title>
        <authorList>
            <person name="Kawaichi S."/>
            <person name="Yoshida T."/>
            <person name="Sako Y."/>
            <person name="Nakamura R."/>
        </authorList>
    </citation>
    <scope>NUCLEOTIDE SEQUENCE [LARGE SCALE GENOMIC DNA]</scope>
    <source>
        <strain evidence="3">110S</strain>
    </source>
</reference>
<dbReference type="PRINTS" id="PR00033">
    <property type="entry name" value="HTHASNC"/>
</dbReference>
<dbReference type="InterPro" id="IPR000485">
    <property type="entry name" value="AsnC-type_HTH_dom"/>
</dbReference>
<keyword evidence="3" id="KW-1185">Reference proteome</keyword>
<evidence type="ECO:0008006" key="5">
    <source>
        <dbReference type="Google" id="ProtNLM"/>
    </source>
</evidence>
<dbReference type="InterPro" id="IPR011991">
    <property type="entry name" value="ArsR-like_HTH"/>
</dbReference>
<reference evidence="1 3" key="1">
    <citation type="journal article" date="2015" name="Genome Announc.">
        <title>Draft Genome Sequence of a Heterotrophic Facultative Anaerobic Thermophilic Bacterium, Ardenticatena maritima Strain 110ST.</title>
        <authorList>
            <person name="Kawaichi S."/>
            <person name="Yoshida T."/>
            <person name="Sako Y."/>
            <person name="Nakamura R."/>
        </authorList>
    </citation>
    <scope>NUCLEOTIDE SEQUENCE [LARGE SCALE GENOMIC DNA]</scope>
    <source>
        <strain evidence="1 3">110S</strain>
    </source>
</reference>
<comment type="caution">
    <text evidence="1">The sequence shown here is derived from an EMBL/GenBank/DDBJ whole genome shotgun (WGS) entry which is preliminary data.</text>
</comment>
<dbReference type="RefSeq" id="WP_054491629.1">
    <property type="nucleotide sequence ID" value="NZ_BBZA01000004.1"/>
</dbReference>
<dbReference type="AlphaFoldDB" id="A0A0M9UBC0"/>
<evidence type="ECO:0000313" key="2">
    <source>
        <dbReference type="EMBL" id="KPL87619.1"/>
    </source>
</evidence>
<dbReference type="OrthoDB" id="164226at2"/>
<name>A0A0M9UBC0_9CHLR</name>
<dbReference type="Proteomes" id="UP000037784">
    <property type="component" value="Unassembled WGS sequence"/>
</dbReference>
<sequence>MAFWKCKQKEFEKTIRIIKENPGIRPAELARKLGVSRSTVIRRLPALEEAGFLLYEDERGGLYPYRKGKEK</sequence>
<evidence type="ECO:0000313" key="4">
    <source>
        <dbReference type="Proteomes" id="UP000050502"/>
    </source>
</evidence>
<protein>
    <recommendedName>
        <fullName evidence="5">Helix-turn-helix type 11 domain-containing protein</fullName>
    </recommendedName>
</protein>
<reference evidence="2 4" key="2">
    <citation type="submission" date="2015-07" db="EMBL/GenBank/DDBJ databases">
        <title>Whole genome sequence of Ardenticatena maritima DSM 23922.</title>
        <authorList>
            <person name="Hemp J."/>
            <person name="Ward L.M."/>
            <person name="Pace L.A."/>
            <person name="Fischer W.W."/>
        </authorList>
    </citation>
    <scope>NUCLEOTIDE SEQUENCE [LARGE SCALE GENOMIC DNA]</scope>
    <source>
        <strain evidence="2 4">110S</strain>
    </source>
</reference>
<dbReference type="SUPFAM" id="SSF46785">
    <property type="entry name" value="Winged helix' DNA-binding domain"/>
    <property type="match status" value="1"/>
</dbReference>
<dbReference type="InterPro" id="IPR036388">
    <property type="entry name" value="WH-like_DNA-bd_sf"/>
</dbReference>